<keyword evidence="8" id="KW-1185">Reference proteome</keyword>
<keyword evidence="4 6" id="KW-0472">Membrane</keyword>
<evidence type="ECO:0000256" key="4">
    <source>
        <dbReference type="ARBA" id="ARBA00023136"/>
    </source>
</evidence>
<reference evidence="7" key="2">
    <citation type="submission" date="2022-10" db="EMBL/GenBank/DDBJ databases">
        <authorList>
            <consortium name="ENA_rothamsted_submissions"/>
            <consortium name="culmorum"/>
            <person name="King R."/>
        </authorList>
    </citation>
    <scope>NUCLEOTIDE SEQUENCE</scope>
</reference>
<proteinExistence type="predicted"/>
<dbReference type="AlphaFoldDB" id="A0A9N9RV66"/>
<feature type="region of interest" description="Disordered" evidence="5">
    <location>
        <begin position="55"/>
        <end position="82"/>
    </location>
</feature>
<evidence type="ECO:0000313" key="8">
    <source>
        <dbReference type="Proteomes" id="UP001153620"/>
    </source>
</evidence>
<reference evidence="7" key="1">
    <citation type="submission" date="2022-01" db="EMBL/GenBank/DDBJ databases">
        <authorList>
            <person name="King R."/>
        </authorList>
    </citation>
    <scope>NUCLEOTIDE SEQUENCE</scope>
</reference>
<dbReference type="GO" id="GO:0016020">
    <property type="term" value="C:membrane"/>
    <property type="evidence" value="ECO:0007669"/>
    <property type="project" value="UniProtKB-SubCell"/>
</dbReference>
<feature type="transmembrane region" description="Helical" evidence="6">
    <location>
        <begin position="194"/>
        <end position="217"/>
    </location>
</feature>
<gene>
    <name evidence="7" type="ORF">CHIRRI_LOCUS7248</name>
</gene>
<keyword evidence="2 6" id="KW-0812">Transmembrane</keyword>
<evidence type="ECO:0000256" key="1">
    <source>
        <dbReference type="ARBA" id="ARBA00004141"/>
    </source>
</evidence>
<accession>A0A9N9RV66</accession>
<feature type="transmembrane region" description="Helical" evidence="6">
    <location>
        <begin position="441"/>
        <end position="459"/>
    </location>
</feature>
<evidence type="ECO:0000256" key="6">
    <source>
        <dbReference type="SAM" id="Phobius"/>
    </source>
</evidence>
<name>A0A9N9RV66_9DIPT</name>
<dbReference type="OrthoDB" id="6419888at2759"/>
<dbReference type="Gene3D" id="1.20.140.150">
    <property type="match status" value="1"/>
</dbReference>
<comment type="subcellular location">
    <subcellularLocation>
        <location evidence="1">Membrane</location>
        <topology evidence="1">Multi-pass membrane protein</topology>
    </subcellularLocation>
</comment>
<protein>
    <submittedName>
        <fullName evidence="7">Uncharacterized protein</fullName>
    </submittedName>
</protein>
<feature type="transmembrane region" description="Helical" evidence="6">
    <location>
        <begin position="371"/>
        <end position="395"/>
    </location>
</feature>
<feature type="transmembrane region" description="Helical" evidence="6">
    <location>
        <begin position="343"/>
        <end position="365"/>
    </location>
</feature>
<dbReference type="InterPro" id="IPR004031">
    <property type="entry name" value="PMP22/EMP/MP20/Claudin"/>
</dbReference>
<evidence type="ECO:0000256" key="2">
    <source>
        <dbReference type="ARBA" id="ARBA00022692"/>
    </source>
</evidence>
<evidence type="ECO:0000313" key="7">
    <source>
        <dbReference type="EMBL" id="CAG9804358.1"/>
    </source>
</evidence>
<dbReference type="EMBL" id="OU895878">
    <property type="protein sequence ID" value="CAG9804358.1"/>
    <property type="molecule type" value="Genomic_DNA"/>
</dbReference>
<dbReference type="Pfam" id="PF13903">
    <property type="entry name" value="Claudin_2"/>
    <property type="match status" value="1"/>
</dbReference>
<sequence>MLKRESDKSKELTKCIVVPPSSEYESNIDFESKEHDCTVEKNPFLNTSLSYQQNSSYSSQKCPQSSFSETHNSNYTRNSSTTRSWPVIHRNISQISPQQTNASFLESNLTSSNTKTEHLQLKAEQQKRKSTHQYDFDQIFGINNSNYQQYLTAQKKSDNFDFIRDKSPSFYDMQSHQENSQQTQINGFCNTPPIIIFLLITLIMTTSATSMLCAAFLTDHWENILWDNSALIDIINRTESQTFSNKYEFLLDEKVVRLPLKSNPENGGVFFVSMHGGIWSLCFNLKEEEIVRLRPKGFPNVNLCFNYLTQNSENTKNDDLKLPDWQHVESQTSLQPHLRMQNLSISCALVCLIILGSAALIGAFGVCQRQISAILVTGVMYLLAALFALFTLMIIHFKRQKGKSLDSDYDGTVEGVQSQEPAFAQNLLGARIFTTSWSLDLGWGGVVLCALASFLWIFLSKLMRFSPVSHLI</sequence>
<keyword evidence="3 6" id="KW-1133">Transmembrane helix</keyword>
<dbReference type="Proteomes" id="UP001153620">
    <property type="component" value="Chromosome 2"/>
</dbReference>
<evidence type="ECO:0000256" key="3">
    <source>
        <dbReference type="ARBA" id="ARBA00022989"/>
    </source>
</evidence>
<evidence type="ECO:0000256" key="5">
    <source>
        <dbReference type="SAM" id="MobiDB-lite"/>
    </source>
</evidence>
<organism evidence="7 8">
    <name type="scientific">Chironomus riparius</name>
    <dbReference type="NCBI Taxonomy" id="315576"/>
    <lineage>
        <taxon>Eukaryota</taxon>
        <taxon>Metazoa</taxon>
        <taxon>Ecdysozoa</taxon>
        <taxon>Arthropoda</taxon>
        <taxon>Hexapoda</taxon>
        <taxon>Insecta</taxon>
        <taxon>Pterygota</taxon>
        <taxon>Neoptera</taxon>
        <taxon>Endopterygota</taxon>
        <taxon>Diptera</taxon>
        <taxon>Nematocera</taxon>
        <taxon>Chironomoidea</taxon>
        <taxon>Chironomidae</taxon>
        <taxon>Chironominae</taxon>
        <taxon>Chironomus</taxon>
    </lineage>
</organism>